<feature type="region of interest" description="Disordered" evidence="1">
    <location>
        <begin position="51"/>
        <end position="90"/>
    </location>
</feature>
<dbReference type="Gene3D" id="2.70.70.10">
    <property type="entry name" value="Glucose Permease (Domain IIA)"/>
    <property type="match status" value="1"/>
</dbReference>
<sequence length="375" mass="40943">MKMIKDTLRSLLTSPQPKDVSVIHPVSRPFFPLVVATGMTLLLLSGCTSNDNASAPSDTSAQQPASPEEATAMDEQQAPDASTAEQTNDPITLERIPDALLAGQTKQVYAQFTPEFQQDITEQQLAATTKQVLQNIKAFTPLGKPQDMNGSTIHQWLSDTGKIGLIAAVNDNGQISGIVMKAVETFPDTDSKLTRTTYHLPFNGDWFVFWGGNNVMQNYHYEVPEQRYAYDFIQMKDGVSYSGDPKLNKSYYAFGQPALAPADGKVVSVVNDIPDNEPVGKMNPDQPAGNMVVIQHGDEYSTLAHLEKGSVIVKKGDMVKRGQKVGNVGNSGNSSEAHMHFQVSDHADLFQGRAIAIRWPEGMKPLKGETVHNNP</sequence>
<comment type="caution">
    <text evidence="3">The sequence shown here is derived from an EMBL/GenBank/DDBJ whole genome shotgun (WGS) entry which is preliminary data.</text>
</comment>
<dbReference type="InterPro" id="IPR050570">
    <property type="entry name" value="Cell_wall_metabolism_enzyme"/>
</dbReference>
<reference evidence="3 4" key="1">
    <citation type="submission" date="2023-07" db="EMBL/GenBank/DDBJ databases">
        <title>Genomic Encyclopedia of Type Strains, Phase IV (KMG-IV): sequencing the most valuable type-strain genomes for metagenomic binning, comparative biology and taxonomic classification.</title>
        <authorList>
            <person name="Goeker M."/>
        </authorList>
    </citation>
    <scope>NUCLEOTIDE SEQUENCE [LARGE SCALE GENOMIC DNA]</scope>
    <source>
        <strain evidence="3 4">DSM 22170</strain>
    </source>
</reference>
<dbReference type="InterPro" id="IPR011055">
    <property type="entry name" value="Dup_hybrid_motif"/>
</dbReference>
<dbReference type="Pfam" id="PF01551">
    <property type="entry name" value="Peptidase_M23"/>
    <property type="match status" value="1"/>
</dbReference>
<dbReference type="EMBL" id="JAVDQH010000019">
    <property type="protein sequence ID" value="MDR6245903.1"/>
    <property type="molecule type" value="Genomic_DNA"/>
</dbReference>
<evidence type="ECO:0000256" key="1">
    <source>
        <dbReference type="SAM" id="MobiDB-lite"/>
    </source>
</evidence>
<proteinExistence type="predicted"/>
<organism evidence="3 4">
    <name type="scientific">Paenibacillus hunanensis</name>
    <dbReference type="NCBI Taxonomy" id="539262"/>
    <lineage>
        <taxon>Bacteria</taxon>
        <taxon>Bacillati</taxon>
        <taxon>Bacillota</taxon>
        <taxon>Bacilli</taxon>
        <taxon>Bacillales</taxon>
        <taxon>Paenibacillaceae</taxon>
        <taxon>Paenibacillus</taxon>
    </lineage>
</organism>
<evidence type="ECO:0000259" key="2">
    <source>
        <dbReference type="Pfam" id="PF01551"/>
    </source>
</evidence>
<dbReference type="CDD" id="cd12797">
    <property type="entry name" value="M23_peptidase"/>
    <property type="match status" value="1"/>
</dbReference>
<keyword evidence="4" id="KW-1185">Reference proteome</keyword>
<dbReference type="Proteomes" id="UP001185028">
    <property type="component" value="Unassembled WGS sequence"/>
</dbReference>
<name>A0ABU1J5Y8_9BACL</name>
<evidence type="ECO:0000313" key="3">
    <source>
        <dbReference type="EMBL" id="MDR6245903.1"/>
    </source>
</evidence>
<feature type="compositionally biased region" description="Polar residues" evidence="1">
    <location>
        <begin position="51"/>
        <end position="65"/>
    </location>
</feature>
<protein>
    <recommendedName>
        <fullName evidence="2">M23ase beta-sheet core domain-containing protein</fullName>
    </recommendedName>
</protein>
<accession>A0ABU1J5Y8</accession>
<dbReference type="PANTHER" id="PTHR21666">
    <property type="entry name" value="PEPTIDASE-RELATED"/>
    <property type="match status" value="1"/>
</dbReference>
<feature type="compositionally biased region" description="Polar residues" evidence="1">
    <location>
        <begin position="79"/>
        <end position="90"/>
    </location>
</feature>
<dbReference type="InterPro" id="IPR016047">
    <property type="entry name" value="M23ase_b-sheet_dom"/>
</dbReference>
<evidence type="ECO:0000313" key="4">
    <source>
        <dbReference type="Proteomes" id="UP001185028"/>
    </source>
</evidence>
<dbReference type="SUPFAM" id="SSF51261">
    <property type="entry name" value="Duplicated hybrid motif"/>
    <property type="match status" value="1"/>
</dbReference>
<feature type="domain" description="M23ase beta-sheet core" evidence="2">
    <location>
        <begin position="255"/>
        <end position="346"/>
    </location>
</feature>
<dbReference type="PANTHER" id="PTHR21666:SF270">
    <property type="entry name" value="MUREIN HYDROLASE ACTIVATOR ENVC"/>
    <property type="match status" value="1"/>
</dbReference>
<gene>
    <name evidence="3" type="ORF">JOC58_003819</name>
</gene>